<proteinExistence type="predicted"/>
<dbReference type="EMBL" id="AZSI01000014">
    <property type="protein sequence ID" value="KEY63117.1"/>
    <property type="molecule type" value="Genomic_DNA"/>
</dbReference>
<evidence type="ECO:0000259" key="1">
    <source>
        <dbReference type="Pfam" id="PF14278"/>
    </source>
</evidence>
<reference evidence="2 3" key="1">
    <citation type="submission" date="2014-06" db="EMBL/GenBank/DDBJ databases">
        <title>Draft genome sequence of the putrescine producing strain Lactococcus lactis subsp cremoris GE214.</title>
        <authorList>
            <person name="Ladero V."/>
            <person name="Linares D.M."/>
            <person name="del Rio B."/>
            <person name="Mayo B."/>
            <person name="Martin M.C."/>
            <person name="Fernandez M."/>
            <person name="Alvarez M.A."/>
        </authorList>
    </citation>
    <scope>NUCLEOTIDE SEQUENCE [LARGE SCALE GENOMIC DNA]</scope>
    <source>
        <strain evidence="2 3">GE214</strain>
    </source>
</reference>
<comment type="caution">
    <text evidence="2">The sequence shown here is derived from an EMBL/GenBank/DDBJ whole genome shotgun (WGS) entry which is preliminary data.</text>
</comment>
<dbReference type="PATRIC" id="fig|1415168.3.peg.849"/>
<dbReference type="SMR" id="A0A084ACT8"/>
<dbReference type="Gene3D" id="1.10.357.10">
    <property type="entry name" value="Tetracycline Repressor, domain 2"/>
    <property type="match status" value="1"/>
</dbReference>
<evidence type="ECO:0000313" key="3">
    <source>
        <dbReference type="Proteomes" id="UP000028401"/>
    </source>
</evidence>
<gene>
    <name evidence="2" type="ORF">U725_00796</name>
</gene>
<dbReference type="Proteomes" id="UP000028401">
    <property type="component" value="Unassembled WGS sequence"/>
</dbReference>
<accession>A0A084ACT8</accession>
<dbReference type="InterPro" id="IPR050624">
    <property type="entry name" value="HTH-type_Tx_Regulator"/>
</dbReference>
<organism evidence="2 3">
    <name type="scientific">Lactococcus cremoris subsp. cremoris GE214</name>
    <dbReference type="NCBI Taxonomy" id="1415168"/>
    <lineage>
        <taxon>Bacteria</taxon>
        <taxon>Bacillati</taxon>
        <taxon>Bacillota</taxon>
        <taxon>Bacilli</taxon>
        <taxon>Lactobacillales</taxon>
        <taxon>Streptococcaceae</taxon>
        <taxon>Lactococcus</taxon>
        <taxon>Lactococcus cremoris subsp. cremoris</taxon>
    </lineage>
</organism>
<evidence type="ECO:0000313" key="2">
    <source>
        <dbReference type="EMBL" id="KEY63117.1"/>
    </source>
</evidence>
<name>A0A084ACT8_LACLC</name>
<sequence>MAATNYSQTIKNDTKDFITTAILQLLGIQKTSEKPKTLAQLTVSNVCQRAGVSRMAFYRNFDSINQVIYQYYQPRISESFEIIRQNVSATIKIENQLKFFEDFKNDLYLSESQGYEPIIRQIYIEEIEKFYEETNDEYFITFVATGVYAVWRKWLMNGQDKPIEEIHELIRKIVTI</sequence>
<dbReference type="PANTHER" id="PTHR43479">
    <property type="entry name" value="ACREF/ENVCD OPERON REPRESSOR-RELATED"/>
    <property type="match status" value="1"/>
</dbReference>
<dbReference type="GeneID" id="61109759"/>
<dbReference type="SUPFAM" id="SSF46689">
    <property type="entry name" value="Homeodomain-like"/>
    <property type="match status" value="1"/>
</dbReference>
<dbReference type="InterPro" id="IPR009057">
    <property type="entry name" value="Homeodomain-like_sf"/>
</dbReference>
<feature type="domain" description="Transcriptional regulator TetR C-terminal Firmicutes type" evidence="1">
    <location>
        <begin position="118"/>
        <end position="174"/>
    </location>
</feature>
<dbReference type="PANTHER" id="PTHR43479:SF11">
    <property type="entry name" value="ACREF_ENVCD OPERON REPRESSOR-RELATED"/>
    <property type="match status" value="1"/>
</dbReference>
<dbReference type="AlphaFoldDB" id="A0A084ACT8"/>
<dbReference type="RefSeq" id="WP_011834925.1">
    <property type="nucleotide sequence ID" value="NZ_AZSI01000014.1"/>
</dbReference>
<dbReference type="Pfam" id="PF14278">
    <property type="entry name" value="TetR_C_8"/>
    <property type="match status" value="1"/>
</dbReference>
<dbReference type="InterPro" id="IPR039532">
    <property type="entry name" value="TetR_C_Firmicutes"/>
</dbReference>
<protein>
    <submittedName>
        <fullName evidence="2">Transcriptional regulator, AcrR family</fullName>
    </submittedName>
</protein>